<gene>
    <name evidence="1" type="ORF">DH2020_004266</name>
</gene>
<dbReference type="PANTHER" id="PTHR33710:SF71">
    <property type="entry name" value="ENDONUCLEASE_EXONUCLEASE_PHOSPHATASE DOMAIN-CONTAINING PROTEIN"/>
    <property type="match status" value="1"/>
</dbReference>
<dbReference type="Proteomes" id="UP001318860">
    <property type="component" value="Unassembled WGS sequence"/>
</dbReference>
<evidence type="ECO:0000313" key="1">
    <source>
        <dbReference type="EMBL" id="KAK6160885.1"/>
    </source>
</evidence>
<name>A0ABR0XNZ1_REHGL</name>
<evidence type="ECO:0000313" key="2">
    <source>
        <dbReference type="Proteomes" id="UP001318860"/>
    </source>
</evidence>
<keyword evidence="2" id="KW-1185">Reference proteome</keyword>
<dbReference type="InterPro" id="IPR036691">
    <property type="entry name" value="Endo/exonu/phosph_ase_sf"/>
</dbReference>
<comment type="caution">
    <text evidence="1">The sequence shown here is derived from an EMBL/GenBank/DDBJ whole genome shotgun (WGS) entry which is preliminary data.</text>
</comment>
<dbReference type="Gene3D" id="3.60.10.10">
    <property type="entry name" value="Endonuclease/exonuclease/phosphatase"/>
    <property type="match status" value="1"/>
</dbReference>
<protein>
    <recommendedName>
        <fullName evidence="3">Endonuclease/exonuclease/phosphatase domain-containing protein</fullName>
    </recommendedName>
</protein>
<dbReference type="EMBL" id="JABTTQ020000003">
    <property type="protein sequence ID" value="KAK6160885.1"/>
    <property type="molecule type" value="Genomic_DNA"/>
</dbReference>
<dbReference type="SUPFAM" id="SSF56219">
    <property type="entry name" value="DNase I-like"/>
    <property type="match status" value="1"/>
</dbReference>
<sequence>MKVRREHLEYLCDNKDMWGDKWAIMGDFNDILDGNEKRGSIVRSEGSFQQFRDFVGNIGMGEIPFSGYEFTWSNLRRHEGFVEERLDRAFGSPSWLLQYPKLRL</sequence>
<reference evidence="1 2" key="1">
    <citation type="journal article" date="2021" name="Comput. Struct. Biotechnol. J.">
        <title>De novo genome assembly of the potent medicinal plant Rehmannia glutinosa using nanopore technology.</title>
        <authorList>
            <person name="Ma L."/>
            <person name="Dong C."/>
            <person name="Song C."/>
            <person name="Wang X."/>
            <person name="Zheng X."/>
            <person name="Niu Y."/>
            <person name="Chen S."/>
            <person name="Feng W."/>
        </authorList>
    </citation>
    <scope>NUCLEOTIDE SEQUENCE [LARGE SCALE GENOMIC DNA]</scope>
    <source>
        <strain evidence="1">DH-2019</strain>
    </source>
</reference>
<proteinExistence type="predicted"/>
<organism evidence="1 2">
    <name type="scientific">Rehmannia glutinosa</name>
    <name type="common">Chinese foxglove</name>
    <dbReference type="NCBI Taxonomy" id="99300"/>
    <lineage>
        <taxon>Eukaryota</taxon>
        <taxon>Viridiplantae</taxon>
        <taxon>Streptophyta</taxon>
        <taxon>Embryophyta</taxon>
        <taxon>Tracheophyta</taxon>
        <taxon>Spermatophyta</taxon>
        <taxon>Magnoliopsida</taxon>
        <taxon>eudicotyledons</taxon>
        <taxon>Gunneridae</taxon>
        <taxon>Pentapetalae</taxon>
        <taxon>asterids</taxon>
        <taxon>lamiids</taxon>
        <taxon>Lamiales</taxon>
        <taxon>Orobanchaceae</taxon>
        <taxon>Rehmannieae</taxon>
        <taxon>Rehmannia</taxon>
    </lineage>
</organism>
<dbReference type="PANTHER" id="PTHR33710">
    <property type="entry name" value="BNAC02G09200D PROTEIN"/>
    <property type="match status" value="1"/>
</dbReference>
<accession>A0ABR0XNZ1</accession>
<evidence type="ECO:0008006" key="3">
    <source>
        <dbReference type="Google" id="ProtNLM"/>
    </source>
</evidence>